<evidence type="ECO:0000313" key="1">
    <source>
        <dbReference type="EMBL" id="MBU3838064.1"/>
    </source>
</evidence>
<accession>A0A948WWW9</accession>
<dbReference type="Proteomes" id="UP000783796">
    <property type="component" value="Unassembled WGS sequence"/>
</dbReference>
<sequence length="66" mass="7912">MMDEEITEFKVQKTAYYNDNGLFIEEYQIFMNNRPGIMCGRDDFERLYKIMGKALNDRKENNYGKA</sequence>
<protein>
    <submittedName>
        <fullName evidence="1">Uncharacterized protein</fullName>
    </submittedName>
</protein>
<comment type="caution">
    <text evidence="1">The sequence shown here is derived from an EMBL/GenBank/DDBJ whole genome shotgun (WGS) entry which is preliminary data.</text>
</comment>
<name>A0A948WWW9_9BACT</name>
<proteinExistence type="predicted"/>
<reference evidence="1" key="2">
    <citation type="submission" date="2021-04" db="EMBL/GenBank/DDBJ databases">
        <authorList>
            <person name="Gilroy R."/>
        </authorList>
    </citation>
    <scope>NUCLEOTIDE SEQUENCE</scope>
    <source>
        <strain evidence="1">G4-2901</strain>
    </source>
</reference>
<reference evidence="1" key="1">
    <citation type="journal article" date="2021" name="PeerJ">
        <title>Extensive microbial diversity within the chicken gut microbiome revealed by metagenomics and culture.</title>
        <authorList>
            <person name="Gilroy R."/>
            <person name="Ravi A."/>
            <person name="Getino M."/>
            <person name="Pursley I."/>
            <person name="Horton D.L."/>
            <person name="Alikhan N.F."/>
            <person name="Baker D."/>
            <person name="Gharbi K."/>
            <person name="Hall N."/>
            <person name="Watson M."/>
            <person name="Adriaenssens E.M."/>
            <person name="Foster-Nyarko E."/>
            <person name="Jarju S."/>
            <person name="Secka A."/>
            <person name="Antonio M."/>
            <person name="Oren A."/>
            <person name="Chaudhuri R.R."/>
            <person name="La Ragione R."/>
            <person name="Hildebrand F."/>
            <person name="Pallen M.J."/>
        </authorList>
    </citation>
    <scope>NUCLEOTIDE SEQUENCE</scope>
    <source>
        <strain evidence="1">G4-2901</strain>
    </source>
</reference>
<gene>
    <name evidence="1" type="ORF">H9777_07075</name>
</gene>
<evidence type="ECO:0000313" key="2">
    <source>
        <dbReference type="Proteomes" id="UP000783796"/>
    </source>
</evidence>
<dbReference type="AlphaFoldDB" id="A0A948WWW9"/>
<dbReference type="EMBL" id="JAHLFW010000063">
    <property type="protein sequence ID" value="MBU3838064.1"/>
    <property type="molecule type" value="Genomic_DNA"/>
</dbReference>
<organism evidence="1 2">
    <name type="scientific">Candidatus Phocaeicola faecigallinarum</name>
    <dbReference type="NCBI Taxonomy" id="2838732"/>
    <lineage>
        <taxon>Bacteria</taxon>
        <taxon>Pseudomonadati</taxon>
        <taxon>Bacteroidota</taxon>
        <taxon>Bacteroidia</taxon>
        <taxon>Bacteroidales</taxon>
        <taxon>Bacteroidaceae</taxon>
        <taxon>Phocaeicola</taxon>
    </lineage>
</organism>